<keyword evidence="5" id="KW-1185">Reference proteome</keyword>
<protein>
    <recommendedName>
        <fullName evidence="3">Urease accessory protein UreD</fullName>
    </recommendedName>
</protein>
<dbReference type="Proteomes" id="UP001165263">
    <property type="component" value="Unassembled WGS sequence"/>
</dbReference>
<evidence type="ECO:0000313" key="4">
    <source>
        <dbReference type="EMBL" id="MCS0631945.1"/>
    </source>
</evidence>
<comment type="function">
    <text evidence="3">Required for maturation of urease via the functional incorporation of the urease nickel metallocenter.</text>
</comment>
<sequence length="277" mass="29764">MPDCTFTDPIPASWLATLRLGFARDGGCTRLVRREHRGPLRVQKALYPEGPATCHVIVVHPPGGIVGGDRLDIALDVPAGCHVLATSPGAAKWYRANGRTSRQDVHLTAGPGAAIEWLPQETIIYDDADVMLAHEVDLAPGAVYIGSEVLCFGRHASGERFTRGRVGQRTRIRIDGRPVWWEQGAATPALLASPLGMHGHSVCATLVAVGKPIPAGLQRAVRDVDPGLAVSQVKHVFVARFLGDDSERARAALTGAWAVLRPHLLDRPAAPPRIWNT</sequence>
<organism evidence="4 5">
    <name type="scientific">Telluria mixta</name>
    <dbReference type="NCBI Taxonomy" id="34071"/>
    <lineage>
        <taxon>Bacteria</taxon>
        <taxon>Pseudomonadati</taxon>
        <taxon>Pseudomonadota</taxon>
        <taxon>Betaproteobacteria</taxon>
        <taxon>Burkholderiales</taxon>
        <taxon>Oxalobacteraceae</taxon>
        <taxon>Telluria group</taxon>
        <taxon>Telluria</taxon>
    </lineage>
</organism>
<evidence type="ECO:0000256" key="3">
    <source>
        <dbReference type="HAMAP-Rule" id="MF_01384"/>
    </source>
</evidence>
<dbReference type="RefSeq" id="WP_259450984.1">
    <property type="nucleotide sequence ID" value="NZ_CP119520.1"/>
</dbReference>
<evidence type="ECO:0000256" key="1">
    <source>
        <dbReference type="ARBA" id="ARBA00007177"/>
    </source>
</evidence>
<comment type="subcellular location">
    <subcellularLocation>
        <location evidence="3">Cytoplasm</location>
    </subcellularLocation>
</comment>
<gene>
    <name evidence="3" type="primary">ureD</name>
    <name evidence="4" type="ORF">NX786_21695</name>
</gene>
<keyword evidence="3" id="KW-0996">Nickel insertion</keyword>
<name>A0ABT2C3I5_9BURK</name>
<dbReference type="EMBL" id="JANUHC010000008">
    <property type="protein sequence ID" value="MCS0631945.1"/>
    <property type="molecule type" value="Genomic_DNA"/>
</dbReference>
<evidence type="ECO:0000256" key="2">
    <source>
        <dbReference type="ARBA" id="ARBA00023186"/>
    </source>
</evidence>
<dbReference type="PANTHER" id="PTHR33643">
    <property type="entry name" value="UREASE ACCESSORY PROTEIN D"/>
    <property type="match status" value="1"/>
</dbReference>
<dbReference type="Pfam" id="PF01774">
    <property type="entry name" value="UreD"/>
    <property type="match status" value="1"/>
</dbReference>
<keyword evidence="2 3" id="KW-0143">Chaperone</keyword>
<reference evidence="4" key="1">
    <citation type="submission" date="2022-08" db="EMBL/GenBank/DDBJ databases">
        <title>Reclassification of Massilia species as members of the genera Telluria, Duganella, Pseudoduganella, Mokoshia gen. nov. and Zemynaea gen. nov. using orthogonal and non-orthogonal genome-based approaches.</title>
        <authorList>
            <person name="Bowman J.P."/>
        </authorList>
    </citation>
    <scope>NUCLEOTIDE SEQUENCE</scope>
    <source>
        <strain evidence="4">LMG 11547</strain>
    </source>
</reference>
<comment type="similarity">
    <text evidence="1 3">Belongs to the UreD family.</text>
</comment>
<dbReference type="PANTHER" id="PTHR33643:SF1">
    <property type="entry name" value="UREASE ACCESSORY PROTEIN D"/>
    <property type="match status" value="1"/>
</dbReference>
<evidence type="ECO:0000313" key="5">
    <source>
        <dbReference type="Proteomes" id="UP001165263"/>
    </source>
</evidence>
<keyword evidence="3" id="KW-0963">Cytoplasm</keyword>
<dbReference type="InterPro" id="IPR002669">
    <property type="entry name" value="UreD"/>
</dbReference>
<accession>A0ABT2C3I5</accession>
<comment type="subunit">
    <text evidence="3">UreD, UreF and UreG form a complex that acts as a GTP-hydrolysis-dependent molecular chaperone, activating the urease apoprotein by helping to assemble the nickel containing metallocenter of UreC. The UreE protein probably delivers the nickel.</text>
</comment>
<comment type="caution">
    <text evidence="4">The sequence shown here is derived from an EMBL/GenBank/DDBJ whole genome shotgun (WGS) entry which is preliminary data.</text>
</comment>
<proteinExistence type="inferred from homology"/>
<dbReference type="HAMAP" id="MF_01384">
    <property type="entry name" value="UreD"/>
    <property type="match status" value="1"/>
</dbReference>